<dbReference type="AlphaFoldDB" id="A0A0A7RYP7"/>
<dbReference type="EMBL" id="CP009056">
    <property type="protein sequence ID" value="AJA44389.1"/>
    <property type="molecule type" value="Genomic_DNA"/>
</dbReference>
<protein>
    <recommendedName>
        <fullName evidence="4">DUF1795 domain-containing protein</fullName>
    </recommendedName>
</protein>
<proteinExistence type="predicted"/>
<dbReference type="EMBL" id="CP009056">
    <property type="protein sequence ID" value="AJA45555.1"/>
    <property type="molecule type" value="Genomic_DNA"/>
</dbReference>
<dbReference type="Proteomes" id="UP000030901">
    <property type="component" value="Chromosome"/>
</dbReference>
<reference evidence="1 3" key="1">
    <citation type="journal article" date="2014" name="Appl. Environ. Microbiol.">
        <title>Gut symbionts from distinct hosts exhibit genotoxic activity via divergent colibactin biosynthetic pathways.</title>
        <authorList>
            <person name="Engel P."/>
            <person name="Vizcaino M.I."/>
            <person name="Crawford J.M."/>
        </authorList>
    </citation>
    <scope>NUCLEOTIDE SEQUENCE [LARGE SCALE GENOMIC DNA]</scope>
    <source>
        <strain evidence="1 3">PEB0191</strain>
    </source>
</reference>
<gene>
    <name evidence="1" type="ORF">FPB0191_00558</name>
    <name evidence="2" type="ORF">FPB0191_01739</name>
</gene>
<dbReference type="RefSeq" id="WP_052236713.1">
    <property type="nucleotide sequence ID" value="NZ_CP009056.1"/>
</dbReference>
<organism evidence="1 3">
    <name type="scientific">Frischella perrara</name>
    <dbReference type="NCBI Taxonomy" id="1267021"/>
    <lineage>
        <taxon>Bacteria</taxon>
        <taxon>Pseudomonadati</taxon>
        <taxon>Pseudomonadota</taxon>
        <taxon>Gammaproteobacteria</taxon>
        <taxon>Orbales</taxon>
        <taxon>Orbaceae</taxon>
        <taxon>Frischella</taxon>
    </lineage>
</organism>
<dbReference type="OrthoDB" id="6629731at2"/>
<keyword evidence="3" id="KW-1185">Reference proteome</keyword>
<sequence length="147" mass="16920">MNQQAQLYTYQFNEGQLILPEAYQDDSVQILKLPHKQANLIITRTILKAQQTEDSYFKQQIALLKKEMRHLIVGDRVMTTLGGEKAIEAKQVQIQFENKGVVLYQFLLTTVRPDSSHLLVLTYSQPRPLTEADNQCWQAIKDSFIPA</sequence>
<dbReference type="Pfam" id="PF08786">
    <property type="entry name" value="DcrB"/>
    <property type="match status" value="1"/>
</dbReference>
<dbReference type="SUPFAM" id="SSF55724">
    <property type="entry name" value="Mog1p/PsbP-like"/>
    <property type="match status" value="1"/>
</dbReference>
<dbReference type="InterPro" id="IPR014894">
    <property type="entry name" value="DcrB/EagT6"/>
</dbReference>
<dbReference type="Gene3D" id="3.40.1000.10">
    <property type="entry name" value="Mog1/PsbP, alpha/beta/alpha sandwich"/>
    <property type="match status" value="1"/>
</dbReference>
<dbReference type="STRING" id="1267021.FPB0191_00558"/>
<dbReference type="KEGG" id="fpp:FPB0191_01739"/>
<evidence type="ECO:0000313" key="1">
    <source>
        <dbReference type="EMBL" id="AJA44389.1"/>
    </source>
</evidence>
<name>A0A0A7RYP7_FRIPE</name>
<evidence type="ECO:0008006" key="4">
    <source>
        <dbReference type="Google" id="ProtNLM"/>
    </source>
</evidence>
<dbReference type="KEGG" id="fpp:FPB0191_00558"/>
<accession>A0A0A7RYP7</accession>
<evidence type="ECO:0000313" key="3">
    <source>
        <dbReference type="Proteomes" id="UP000030901"/>
    </source>
</evidence>
<dbReference type="HOGENOM" id="CLU_126902_4_0_6"/>
<evidence type="ECO:0000313" key="2">
    <source>
        <dbReference type="EMBL" id="AJA45555.1"/>
    </source>
</evidence>
<dbReference type="InterPro" id="IPR016123">
    <property type="entry name" value="Mog1/PsbP_a/b/a-sand"/>
</dbReference>